<dbReference type="EMBL" id="JBHMEA010000049">
    <property type="protein sequence ID" value="MFB9233237.1"/>
    <property type="molecule type" value="Genomic_DNA"/>
</dbReference>
<evidence type="ECO:0000313" key="2">
    <source>
        <dbReference type="Proteomes" id="UP001589683"/>
    </source>
</evidence>
<comment type="caution">
    <text evidence="1">The sequence shown here is derived from an EMBL/GenBank/DDBJ whole genome shotgun (WGS) entry which is preliminary data.</text>
</comment>
<proteinExistence type="predicted"/>
<name>A0ABV5JIE1_9RHOB</name>
<evidence type="ECO:0008006" key="3">
    <source>
        <dbReference type="Google" id="ProtNLM"/>
    </source>
</evidence>
<gene>
    <name evidence="1" type="ORF">ACFFUT_15710</name>
</gene>
<keyword evidence="2" id="KW-1185">Reference proteome</keyword>
<dbReference type="Proteomes" id="UP001589683">
    <property type="component" value="Unassembled WGS sequence"/>
</dbReference>
<reference evidence="1 2" key="1">
    <citation type="submission" date="2024-09" db="EMBL/GenBank/DDBJ databases">
        <authorList>
            <person name="Sun Q."/>
            <person name="Mori K."/>
        </authorList>
    </citation>
    <scope>NUCLEOTIDE SEQUENCE [LARGE SCALE GENOMIC DNA]</scope>
    <source>
        <strain evidence="1 2">CECT 8726</strain>
    </source>
</reference>
<sequence>MIDFYSEEDAIATVARLTHTQLLSFVKARIVTPMQSESGPVYRQIDLVRMELLCELSEQFELDDDALGVVISLIDQLHGVRAELRAFVDAIASEPADVRERISEAVRATRSTG</sequence>
<organism evidence="1 2">
    <name type="scientific">Pseudohalocynthiibacter aestuariivivens</name>
    <dbReference type="NCBI Taxonomy" id="1591409"/>
    <lineage>
        <taxon>Bacteria</taxon>
        <taxon>Pseudomonadati</taxon>
        <taxon>Pseudomonadota</taxon>
        <taxon>Alphaproteobacteria</taxon>
        <taxon>Rhodobacterales</taxon>
        <taxon>Paracoccaceae</taxon>
        <taxon>Pseudohalocynthiibacter</taxon>
    </lineage>
</organism>
<evidence type="ECO:0000313" key="1">
    <source>
        <dbReference type="EMBL" id="MFB9233237.1"/>
    </source>
</evidence>
<protein>
    <recommendedName>
        <fullName evidence="3">MerR family transcriptional regulator</fullName>
    </recommendedName>
</protein>
<dbReference type="RefSeq" id="WP_213888167.1">
    <property type="nucleotide sequence ID" value="NZ_JAGFNU010000003.1"/>
</dbReference>
<accession>A0ABV5JIE1</accession>
<dbReference type="Gene3D" id="1.10.1660.10">
    <property type="match status" value="1"/>
</dbReference>